<evidence type="ECO:0000256" key="1">
    <source>
        <dbReference type="SAM" id="MobiDB-lite"/>
    </source>
</evidence>
<evidence type="ECO:0000313" key="3">
    <source>
        <dbReference type="Proteomes" id="UP000327118"/>
    </source>
</evidence>
<protein>
    <submittedName>
        <fullName evidence="2">Uncharacterized protein</fullName>
    </submittedName>
</protein>
<dbReference type="EMBL" id="ML739035">
    <property type="protein sequence ID" value="KAE8356788.1"/>
    <property type="molecule type" value="Genomic_DNA"/>
</dbReference>
<feature type="compositionally biased region" description="Basic and acidic residues" evidence="1">
    <location>
        <begin position="61"/>
        <end position="71"/>
    </location>
</feature>
<evidence type="ECO:0000313" key="2">
    <source>
        <dbReference type="EMBL" id="KAE8356788.1"/>
    </source>
</evidence>
<accession>A0A5N6ZHE7</accession>
<dbReference type="Proteomes" id="UP000327118">
    <property type="component" value="Unassembled WGS sequence"/>
</dbReference>
<feature type="region of interest" description="Disordered" evidence="1">
    <location>
        <begin position="42"/>
        <end position="71"/>
    </location>
</feature>
<sequence length="71" mass="7770">MPDYITITVTIDRQIGDPSFGLRRNFFLAMSLLNEDLTGCVKSSSGDGTIPPGYSGPSNQLDEKKTDQMDL</sequence>
<name>A0A5N6ZHE7_9EURO</name>
<keyword evidence="3" id="KW-1185">Reference proteome</keyword>
<reference evidence="3" key="1">
    <citation type="submission" date="2019-04" db="EMBL/GenBank/DDBJ databases">
        <title>Friends and foes A comparative genomics studyof 23 Aspergillus species from section Flavi.</title>
        <authorList>
            <consortium name="DOE Joint Genome Institute"/>
            <person name="Kjaerbolling I."/>
            <person name="Vesth T."/>
            <person name="Frisvad J.C."/>
            <person name="Nybo J.L."/>
            <person name="Theobald S."/>
            <person name="Kildgaard S."/>
            <person name="Isbrandt T."/>
            <person name="Kuo A."/>
            <person name="Sato A."/>
            <person name="Lyhne E.K."/>
            <person name="Kogle M.E."/>
            <person name="Wiebenga A."/>
            <person name="Kun R.S."/>
            <person name="Lubbers R.J."/>
            <person name="Makela M.R."/>
            <person name="Barry K."/>
            <person name="Chovatia M."/>
            <person name="Clum A."/>
            <person name="Daum C."/>
            <person name="Haridas S."/>
            <person name="He G."/>
            <person name="LaButti K."/>
            <person name="Lipzen A."/>
            <person name="Mondo S."/>
            <person name="Riley R."/>
            <person name="Salamov A."/>
            <person name="Simmons B.A."/>
            <person name="Magnuson J.K."/>
            <person name="Henrissat B."/>
            <person name="Mortensen U.H."/>
            <person name="Larsen T.O."/>
            <person name="Devries R.P."/>
            <person name="Grigoriev I.V."/>
            <person name="Machida M."/>
            <person name="Baker S.E."/>
            <person name="Andersen M.R."/>
        </authorList>
    </citation>
    <scope>NUCLEOTIDE SEQUENCE [LARGE SCALE GENOMIC DNA]</scope>
    <source>
        <strain evidence="3">CBS 553.77</strain>
    </source>
</reference>
<dbReference type="AlphaFoldDB" id="A0A5N6ZHE7"/>
<proteinExistence type="predicted"/>
<gene>
    <name evidence="2" type="ORF">BDV28DRAFT_126532</name>
</gene>
<organism evidence="2 3">
    <name type="scientific">Aspergillus coremiiformis</name>
    <dbReference type="NCBI Taxonomy" id="138285"/>
    <lineage>
        <taxon>Eukaryota</taxon>
        <taxon>Fungi</taxon>
        <taxon>Dikarya</taxon>
        <taxon>Ascomycota</taxon>
        <taxon>Pezizomycotina</taxon>
        <taxon>Eurotiomycetes</taxon>
        <taxon>Eurotiomycetidae</taxon>
        <taxon>Eurotiales</taxon>
        <taxon>Aspergillaceae</taxon>
        <taxon>Aspergillus</taxon>
        <taxon>Aspergillus subgen. Circumdati</taxon>
    </lineage>
</organism>